<accession>A0ABQ1C073</accession>
<gene>
    <name evidence="1" type="ORF">MPRG_10360</name>
</gene>
<evidence type="ECO:0008006" key="3">
    <source>
        <dbReference type="Google" id="ProtNLM"/>
    </source>
</evidence>
<proteinExistence type="predicted"/>
<reference evidence="1 2" key="1">
    <citation type="journal article" date="2019" name="Emerg. Microbes Infect.">
        <title>Comprehensive subspecies identification of 175 nontuberculous mycobacteria species based on 7547 genomic profiles.</title>
        <authorList>
            <person name="Matsumoto Y."/>
            <person name="Kinjo T."/>
            <person name="Motooka D."/>
            <person name="Nabeya D."/>
            <person name="Jung N."/>
            <person name="Uechi K."/>
            <person name="Horii T."/>
            <person name="Iida T."/>
            <person name="Fujita J."/>
            <person name="Nakamura S."/>
        </authorList>
    </citation>
    <scope>NUCLEOTIDE SEQUENCE [LARGE SCALE GENOMIC DNA]</scope>
    <source>
        <strain evidence="1 2">JCM 18565</strain>
    </source>
</reference>
<sequence>MITEIELHLVDASTPNGEVPVKDLAALATALQELTTRICREVVNTPGPGRTKQFMEELAQLRLRAVEPGSTVLRFSKGPTDKLDVDLPEQAAADDRLWEIVRAIGEDRRPDWATDLIAESVGKLVNAMQAAAPTVILGAPSRPEVRIAPSTMHVETWTPTRIRTDTVITAAGRLEKVDLRSHDFRLREDVDNSVELKSVENDTVAAQLVGQWVVAQGTGIQLASGRLVALQNVRVLPADDPRADYVGPKVVTLEEILASAPGPDPDGGLDLTNDEFAAFLEALRS</sequence>
<keyword evidence="2" id="KW-1185">Reference proteome</keyword>
<dbReference type="EMBL" id="BLKX01000001">
    <property type="protein sequence ID" value="GFG77760.1"/>
    <property type="molecule type" value="Genomic_DNA"/>
</dbReference>
<evidence type="ECO:0000313" key="1">
    <source>
        <dbReference type="EMBL" id="GFG77760.1"/>
    </source>
</evidence>
<protein>
    <recommendedName>
        <fullName evidence="3">DUF222 domain-containing protein</fullName>
    </recommendedName>
</protein>
<organism evidence="1 2">
    <name type="scientific">Mycobacterium paragordonae</name>
    <dbReference type="NCBI Taxonomy" id="1389713"/>
    <lineage>
        <taxon>Bacteria</taxon>
        <taxon>Bacillati</taxon>
        <taxon>Actinomycetota</taxon>
        <taxon>Actinomycetes</taxon>
        <taxon>Mycobacteriales</taxon>
        <taxon>Mycobacteriaceae</taxon>
        <taxon>Mycobacterium</taxon>
    </lineage>
</organism>
<name>A0ABQ1C073_9MYCO</name>
<evidence type="ECO:0000313" key="2">
    <source>
        <dbReference type="Proteomes" id="UP000465240"/>
    </source>
</evidence>
<dbReference type="Proteomes" id="UP000465240">
    <property type="component" value="Unassembled WGS sequence"/>
</dbReference>
<comment type="caution">
    <text evidence="1">The sequence shown here is derived from an EMBL/GenBank/DDBJ whole genome shotgun (WGS) entry which is preliminary data.</text>
</comment>